<feature type="region of interest" description="NMPbind" evidence="10">
    <location>
        <begin position="41"/>
        <end position="64"/>
    </location>
</feature>
<evidence type="ECO:0000313" key="11">
    <source>
        <dbReference type="EMBL" id="KAK1626253.1"/>
    </source>
</evidence>
<feature type="region of interest" description="LID" evidence="10">
    <location>
        <begin position="116"/>
        <end position="126"/>
    </location>
</feature>
<dbReference type="GO" id="GO:0005737">
    <property type="term" value="C:cytoplasm"/>
    <property type="evidence" value="ECO:0007669"/>
    <property type="project" value="UniProtKB-SubCell"/>
</dbReference>
<keyword evidence="7 10" id="KW-0418">Kinase</keyword>
<comment type="subcellular location">
    <subcellularLocation>
        <location evidence="10">Cytoplasm</location>
    </subcellularLocation>
    <subcellularLocation>
        <location evidence="10">Nucleus</location>
    </subcellularLocation>
</comment>
<comment type="caution">
    <text evidence="11">The sequence shown here is derived from an EMBL/GenBank/DDBJ whole genome shotgun (WGS) entry which is preliminary data.</text>
</comment>
<dbReference type="AlphaFoldDB" id="A0AAD8VYH3"/>
<dbReference type="Proteomes" id="UP001231189">
    <property type="component" value="Unassembled WGS sequence"/>
</dbReference>
<dbReference type="EMBL" id="JAUUTY010000005">
    <property type="protein sequence ID" value="KAK1626253.1"/>
    <property type="molecule type" value="Genomic_DNA"/>
</dbReference>
<dbReference type="GO" id="GO:0006364">
    <property type="term" value="P:rRNA processing"/>
    <property type="evidence" value="ECO:0007669"/>
    <property type="project" value="UniProtKB-KW"/>
</dbReference>
<dbReference type="GO" id="GO:0042274">
    <property type="term" value="P:ribosomal small subunit biogenesis"/>
    <property type="evidence" value="ECO:0007669"/>
    <property type="project" value="UniProtKB-UniRule"/>
</dbReference>
<comment type="catalytic activity">
    <reaction evidence="10">
        <text>ATP + H2O = ADP + phosphate + H(+)</text>
        <dbReference type="Rhea" id="RHEA:13065"/>
        <dbReference type="ChEBI" id="CHEBI:15377"/>
        <dbReference type="ChEBI" id="CHEBI:15378"/>
        <dbReference type="ChEBI" id="CHEBI:30616"/>
        <dbReference type="ChEBI" id="CHEBI:43474"/>
        <dbReference type="ChEBI" id="CHEBI:456216"/>
    </reaction>
</comment>
<feature type="binding site" evidence="10">
    <location>
        <position position="21"/>
    </location>
    <ligand>
        <name>ATP</name>
        <dbReference type="ChEBI" id="CHEBI:30616"/>
    </ligand>
</feature>
<accession>A0AAD8VYH3</accession>
<keyword evidence="5 10" id="KW-0808">Transferase</keyword>
<dbReference type="PANTHER" id="PTHR12595:SF0">
    <property type="entry name" value="ADENYLATE KINASE ISOENZYME 6"/>
    <property type="match status" value="1"/>
</dbReference>
<dbReference type="GO" id="GO:0005524">
    <property type="term" value="F:ATP binding"/>
    <property type="evidence" value="ECO:0007669"/>
    <property type="project" value="UniProtKB-KW"/>
</dbReference>
<keyword evidence="4 10" id="KW-0698">rRNA processing</keyword>
<dbReference type="InterPro" id="IPR027417">
    <property type="entry name" value="P-loop_NTPase"/>
</dbReference>
<evidence type="ECO:0000256" key="8">
    <source>
        <dbReference type="ARBA" id="ARBA00022840"/>
    </source>
</evidence>
<reference evidence="11" key="1">
    <citation type="submission" date="2023-07" db="EMBL/GenBank/DDBJ databases">
        <title>A chromosome-level genome assembly of Lolium multiflorum.</title>
        <authorList>
            <person name="Chen Y."/>
            <person name="Copetti D."/>
            <person name="Kolliker R."/>
            <person name="Studer B."/>
        </authorList>
    </citation>
    <scope>NUCLEOTIDE SEQUENCE</scope>
    <source>
        <strain evidence="11">02402/16</strain>
        <tissue evidence="11">Leaf</tissue>
    </source>
</reference>
<dbReference type="Gene3D" id="3.40.50.300">
    <property type="entry name" value="P-loop containing nucleotide triphosphate hydrolases"/>
    <property type="match status" value="1"/>
</dbReference>
<dbReference type="GO" id="GO:0016887">
    <property type="term" value="F:ATP hydrolysis activity"/>
    <property type="evidence" value="ECO:0007669"/>
    <property type="project" value="UniProtKB-UniRule"/>
</dbReference>
<dbReference type="FunFam" id="3.40.50.300:FF:000372">
    <property type="entry name" value="Adenylate kinase isoenzyme 6 homolog"/>
    <property type="match status" value="1"/>
</dbReference>
<evidence type="ECO:0000256" key="1">
    <source>
        <dbReference type="ARBA" id="ARBA00000582"/>
    </source>
</evidence>
<name>A0AAD8VYH3_LOLMU</name>
<dbReference type="GO" id="GO:0005634">
    <property type="term" value="C:nucleus"/>
    <property type="evidence" value="ECO:0007669"/>
    <property type="project" value="UniProtKB-SubCell"/>
</dbReference>
<evidence type="ECO:0000256" key="10">
    <source>
        <dbReference type="HAMAP-Rule" id="MF_03173"/>
    </source>
</evidence>
<sequence length="179" mass="20162">MARRRASARARPNVLVTGTPGTGKTTTCALLADAAAVAHVNIGDLVRDKGLHDGWDEGLECHVINEDLVCDELEDRMEEGGMLVDYHGCDFFPERWFDLVVVLQTDNSILHDRLTSRGYMGAKLTNNIECEIFQVLLEEARDSYKEDLVMPLRSDNVEDISRNVGTLTDWINNWRPQSQ</sequence>
<dbReference type="PANTHER" id="PTHR12595">
    <property type="entry name" value="POS9-ACTIVATING FACTOR FAP7-RELATED"/>
    <property type="match status" value="1"/>
</dbReference>
<comment type="caution">
    <text evidence="10">Lacks conserved residue(s) required for the propagation of feature annotation.</text>
</comment>
<dbReference type="GO" id="GO:0004017">
    <property type="term" value="F:AMP kinase activity"/>
    <property type="evidence" value="ECO:0007669"/>
    <property type="project" value="UniProtKB-UniRule"/>
</dbReference>
<keyword evidence="12" id="KW-1185">Reference proteome</keyword>
<dbReference type="EC" id="2.7.4.3" evidence="10"/>
<dbReference type="InterPro" id="IPR020618">
    <property type="entry name" value="Adenyl_kinase_AK6"/>
</dbReference>
<feature type="binding site" evidence="10">
    <location>
        <position position="25"/>
    </location>
    <ligand>
        <name>ATP</name>
        <dbReference type="ChEBI" id="CHEBI:30616"/>
    </ligand>
</feature>
<evidence type="ECO:0000256" key="4">
    <source>
        <dbReference type="ARBA" id="ARBA00022552"/>
    </source>
</evidence>
<keyword evidence="8 10" id="KW-0067">ATP-binding</keyword>
<evidence type="ECO:0000256" key="9">
    <source>
        <dbReference type="ARBA" id="ARBA00023242"/>
    </source>
</evidence>
<keyword evidence="6 10" id="KW-0547">Nucleotide-binding</keyword>
<proteinExistence type="inferred from homology"/>
<keyword evidence="3 10" id="KW-0690">Ribosome biogenesis</keyword>
<comment type="function">
    <text evidence="10">Broad-specificity nucleoside monophosphate (NMP) kinase that catalyzes the reversible transfer of the terminal phosphate group between nucleoside triphosphates and monophosphates. Has also ATPase activity. Involved in the late cytoplasmic maturation steps of the 40S ribosomal particles, specifically 18S rRNA maturation. While NMP activity is not required for ribosome maturation, ATPase activity is. Associates transiently with small ribosomal subunit protein uS11. ATP hydrolysis breaks the interaction with uS11. May temporarily remove uS11 from the ribosome to enable a conformational change of the ribosomal RNA that is needed for the final maturation step of the small ribosomal subunit. Its NMP activity may have a role in nuclear energy homeostasis.</text>
</comment>
<feature type="binding site" evidence="10">
    <location>
        <position position="26"/>
    </location>
    <ligand>
        <name>ATP</name>
        <dbReference type="ChEBI" id="CHEBI:30616"/>
    </ligand>
</feature>
<comment type="similarity">
    <text evidence="10">Belongs to the adenylate kinase family. AK6 subfamily.</text>
</comment>
<feature type="binding site" evidence="10">
    <location>
        <position position="117"/>
    </location>
    <ligand>
        <name>ATP</name>
        <dbReference type="ChEBI" id="CHEBI:30616"/>
    </ligand>
</feature>
<organism evidence="11 12">
    <name type="scientific">Lolium multiflorum</name>
    <name type="common">Italian ryegrass</name>
    <name type="synonym">Lolium perenne subsp. multiflorum</name>
    <dbReference type="NCBI Taxonomy" id="4521"/>
    <lineage>
        <taxon>Eukaryota</taxon>
        <taxon>Viridiplantae</taxon>
        <taxon>Streptophyta</taxon>
        <taxon>Embryophyta</taxon>
        <taxon>Tracheophyta</taxon>
        <taxon>Spermatophyta</taxon>
        <taxon>Magnoliopsida</taxon>
        <taxon>Liliopsida</taxon>
        <taxon>Poales</taxon>
        <taxon>Poaceae</taxon>
        <taxon>BOP clade</taxon>
        <taxon>Pooideae</taxon>
        <taxon>Poodae</taxon>
        <taxon>Poeae</taxon>
        <taxon>Poeae Chloroplast Group 2 (Poeae type)</taxon>
        <taxon>Loliodinae</taxon>
        <taxon>Loliinae</taxon>
        <taxon>Lolium</taxon>
    </lineage>
</organism>
<evidence type="ECO:0000256" key="3">
    <source>
        <dbReference type="ARBA" id="ARBA00022517"/>
    </source>
</evidence>
<feature type="binding site" evidence="10">
    <location>
        <position position="23"/>
    </location>
    <ligand>
        <name>ATP</name>
        <dbReference type="ChEBI" id="CHEBI:30616"/>
    </ligand>
</feature>
<dbReference type="HAMAP" id="MF_00039">
    <property type="entry name" value="Adenylate_kinase_AK6"/>
    <property type="match status" value="1"/>
</dbReference>
<comment type="subunit">
    <text evidence="10">Interacts with small ribosomal subunit protein uS11. Not a structural component of 43S pre-ribosomes, but transiently interacts with them by binding to uS11.</text>
</comment>
<dbReference type="SUPFAM" id="SSF52540">
    <property type="entry name" value="P-loop containing nucleoside triphosphate hydrolases"/>
    <property type="match status" value="1"/>
</dbReference>
<evidence type="ECO:0000256" key="5">
    <source>
        <dbReference type="ARBA" id="ARBA00022679"/>
    </source>
</evidence>
<comment type="catalytic activity">
    <reaction evidence="1 10">
        <text>AMP + ATP = 2 ADP</text>
        <dbReference type="Rhea" id="RHEA:12973"/>
        <dbReference type="ChEBI" id="CHEBI:30616"/>
        <dbReference type="ChEBI" id="CHEBI:456215"/>
        <dbReference type="ChEBI" id="CHEBI:456216"/>
        <dbReference type="EC" id="2.7.4.3"/>
    </reaction>
</comment>
<evidence type="ECO:0000256" key="6">
    <source>
        <dbReference type="ARBA" id="ARBA00022741"/>
    </source>
</evidence>
<protein>
    <recommendedName>
        <fullName evidence="10">Adenylate kinase isoenzyme 6 homolog</fullName>
        <shortName evidence="10">AK6</shortName>
        <ecNumber evidence="10">2.7.4.3</ecNumber>
    </recommendedName>
    <alternativeName>
        <fullName evidence="10">Dual activity adenylate kinase/ATPase</fullName>
        <shortName evidence="10">AK/ATPase</shortName>
    </alternativeName>
</protein>
<feature type="binding site" evidence="10">
    <location>
        <position position="24"/>
    </location>
    <ligand>
        <name>ATP</name>
        <dbReference type="ChEBI" id="CHEBI:30616"/>
    </ligand>
</feature>
<evidence type="ECO:0000313" key="12">
    <source>
        <dbReference type="Proteomes" id="UP001231189"/>
    </source>
</evidence>
<evidence type="ECO:0000256" key="2">
    <source>
        <dbReference type="ARBA" id="ARBA00022490"/>
    </source>
</evidence>
<evidence type="ECO:0000256" key="7">
    <source>
        <dbReference type="ARBA" id="ARBA00022777"/>
    </source>
</evidence>
<dbReference type="Pfam" id="PF13238">
    <property type="entry name" value="AAA_18"/>
    <property type="match status" value="1"/>
</dbReference>
<keyword evidence="2 10" id="KW-0963">Cytoplasm</keyword>
<keyword evidence="9 10" id="KW-0539">Nucleus</keyword>
<gene>
    <name evidence="11" type="ORF">QYE76_000568</name>
</gene>